<feature type="domain" description="PAS" evidence="2">
    <location>
        <begin position="68"/>
        <end position="140"/>
    </location>
</feature>
<dbReference type="PROSITE" id="PS50887">
    <property type="entry name" value="GGDEF"/>
    <property type="match status" value="1"/>
</dbReference>
<accession>A0A3S2W1C5</accession>
<dbReference type="AlphaFoldDB" id="A0A3S2W1C5"/>
<keyword evidence="1" id="KW-0472">Membrane</keyword>
<sequence length="736" mass="84265">MVYKNSQTKWIITLCLFVVLSMLVNIFYHYLHHTVFIILHTIISLVTIFSLLVLLKNISIIILELRNSSMKLQTIFETMDMAIWYHDYKTGTLLITSGMERIYGRSIAEFYQNNDLWKESVHEDDYHVIEERLEALKSGAEVTSIYRIVKPDGEIRWIKDKGIPGLDGNGRRTEFTSVFFDITESKENEDRFSTLVEMSPDIIAVVSNYELLYINYAGSKLIGAVSPAELVGNTVYDLLSREDYEKIDSEFSINGAKNLRVEVQVKTLQQKIIDVELSCMPIMFAGRHAVLVVGRDITERKKSDNLIKQLAYHDTLTELPNRYSCMVHLHERLHSPAVDSLYVLFLDLDQFKRINDTRGHSTGDIILKKVANTLSLSLKNKDFVARLGGDEFVIILENANLQEVKQKANSILEAFNQPLIIKTEEFFVTPSIGISNYPADGKDQETLIKNADAAMYLAKENGKNNYQFYSHALEESGARKMMLEMELRKAIKKQELSLYYQPQFNILTGEIFGVEALLRWNHPKFGFVSPAEFIPIAEETNLIVPIGDWVIKQAAQQMRAWNKQGINNIKMSINISARQFHCSDFAEIIGEHVDKYGLNTKMIELEITESTLQNMDLSLEILHKLKAYGFNISIDDFGKGYSSLSYLKHLPIDTIKIDKTFVDDITDPVHKGSLVKAIIDMGHNMNFSVIAEGIEQKEQLEFLKQNNCVLGQGFYYSKPLPKEDIEKMLLEQLEKH</sequence>
<dbReference type="InterPro" id="IPR000160">
    <property type="entry name" value="GGDEF_dom"/>
</dbReference>
<keyword evidence="1" id="KW-0812">Transmembrane</keyword>
<feature type="domain" description="PAC" evidence="3">
    <location>
        <begin position="142"/>
        <end position="194"/>
    </location>
</feature>
<dbReference type="PROSITE" id="PS50112">
    <property type="entry name" value="PAS"/>
    <property type="match status" value="1"/>
</dbReference>
<dbReference type="GeneID" id="87617667"/>
<evidence type="ECO:0000313" key="7">
    <source>
        <dbReference type="Proteomes" id="UP000288024"/>
    </source>
</evidence>
<dbReference type="SMART" id="SM00052">
    <property type="entry name" value="EAL"/>
    <property type="match status" value="1"/>
</dbReference>
<dbReference type="InterPro" id="IPR035919">
    <property type="entry name" value="EAL_sf"/>
</dbReference>
<dbReference type="CDD" id="cd01948">
    <property type="entry name" value="EAL"/>
    <property type="match status" value="1"/>
</dbReference>
<dbReference type="SUPFAM" id="SSF141868">
    <property type="entry name" value="EAL domain-like"/>
    <property type="match status" value="1"/>
</dbReference>
<dbReference type="PANTHER" id="PTHR44757">
    <property type="entry name" value="DIGUANYLATE CYCLASE DGCP"/>
    <property type="match status" value="1"/>
</dbReference>
<dbReference type="InterPro" id="IPR001633">
    <property type="entry name" value="EAL_dom"/>
</dbReference>
<dbReference type="NCBIfam" id="TIGR00229">
    <property type="entry name" value="sensory_box"/>
    <property type="match status" value="2"/>
</dbReference>
<dbReference type="SMART" id="SM00091">
    <property type="entry name" value="PAS"/>
    <property type="match status" value="2"/>
</dbReference>
<dbReference type="Gene3D" id="3.20.20.450">
    <property type="entry name" value="EAL domain"/>
    <property type="match status" value="1"/>
</dbReference>
<dbReference type="CDD" id="cd00130">
    <property type="entry name" value="PAS"/>
    <property type="match status" value="2"/>
</dbReference>
<proteinExistence type="predicted"/>
<keyword evidence="1" id="KW-1133">Transmembrane helix</keyword>
<dbReference type="InterPro" id="IPR052155">
    <property type="entry name" value="Biofilm_reg_signaling"/>
</dbReference>
<dbReference type="Pfam" id="PF00563">
    <property type="entry name" value="EAL"/>
    <property type="match status" value="1"/>
</dbReference>
<dbReference type="Proteomes" id="UP000288024">
    <property type="component" value="Unassembled WGS sequence"/>
</dbReference>
<dbReference type="PANTHER" id="PTHR44757:SF2">
    <property type="entry name" value="BIOFILM ARCHITECTURE MAINTENANCE PROTEIN MBAA"/>
    <property type="match status" value="1"/>
</dbReference>
<protein>
    <submittedName>
        <fullName evidence="6">EAL domain-containing protein</fullName>
    </submittedName>
</protein>
<dbReference type="NCBIfam" id="TIGR00254">
    <property type="entry name" value="GGDEF"/>
    <property type="match status" value="1"/>
</dbReference>
<evidence type="ECO:0000259" key="3">
    <source>
        <dbReference type="PROSITE" id="PS50113"/>
    </source>
</evidence>
<dbReference type="SMART" id="SM00086">
    <property type="entry name" value="PAC"/>
    <property type="match status" value="2"/>
</dbReference>
<dbReference type="InterPro" id="IPR035965">
    <property type="entry name" value="PAS-like_dom_sf"/>
</dbReference>
<dbReference type="InterPro" id="IPR000014">
    <property type="entry name" value="PAS"/>
</dbReference>
<dbReference type="InterPro" id="IPR029787">
    <property type="entry name" value="Nucleotide_cyclase"/>
</dbReference>
<reference evidence="6 7" key="1">
    <citation type="submission" date="2019-01" db="EMBL/GenBank/DDBJ databases">
        <title>Bacillus sp. M5HDSG1-1, whole genome shotgun sequence.</title>
        <authorList>
            <person name="Tuo L."/>
        </authorList>
    </citation>
    <scope>NUCLEOTIDE SEQUENCE [LARGE SCALE GENOMIC DNA]</scope>
    <source>
        <strain evidence="6 7">M5HDSG1-1</strain>
    </source>
</reference>
<dbReference type="EMBL" id="RZTZ01000015">
    <property type="protein sequence ID" value="RVT57811.1"/>
    <property type="molecule type" value="Genomic_DNA"/>
</dbReference>
<organism evidence="6 7">
    <name type="scientific">Niallia taxi</name>
    <dbReference type="NCBI Taxonomy" id="2499688"/>
    <lineage>
        <taxon>Bacteria</taxon>
        <taxon>Bacillati</taxon>
        <taxon>Bacillota</taxon>
        <taxon>Bacilli</taxon>
        <taxon>Bacillales</taxon>
        <taxon>Bacillaceae</taxon>
        <taxon>Niallia</taxon>
    </lineage>
</organism>
<dbReference type="InterPro" id="IPR000700">
    <property type="entry name" value="PAS-assoc_C"/>
</dbReference>
<gene>
    <name evidence="6" type="ORF">EM808_23990</name>
</gene>
<dbReference type="Pfam" id="PF00990">
    <property type="entry name" value="GGDEF"/>
    <property type="match status" value="1"/>
</dbReference>
<dbReference type="SMART" id="SM00267">
    <property type="entry name" value="GGDEF"/>
    <property type="match status" value="1"/>
</dbReference>
<dbReference type="Gene3D" id="3.30.70.270">
    <property type="match status" value="1"/>
</dbReference>
<dbReference type="RefSeq" id="WP_127741605.1">
    <property type="nucleotide sequence ID" value="NZ_JAMAVA010000002.1"/>
</dbReference>
<dbReference type="FunFam" id="3.20.20.450:FF:000001">
    <property type="entry name" value="Cyclic di-GMP phosphodiesterase yahA"/>
    <property type="match status" value="1"/>
</dbReference>
<evidence type="ECO:0000259" key="2">
    <source>
        <dbReference type="PROSITE" id="PS50112"/>
    </source>
</evidence>
<evidence type="ECO:0000259" key="5">
    <source>
        <dbReference type="PROSITE" id="PS50887"/>
    </source>
</evidence>
<dbReference type="Gene3D" id="3.30.450.20">
    <property type="entry name" value="PAS domain"/>
    <property type="match status" value="2"/>
</dbReference>
<feature type="transmembrane region" description="Helical" evidence="1">
    <location>
        <begin position="37"/>
        <end position="63"/>
    </location>
</feature>
<keyword evidence="7" id="KW-1185">Reference proteome</keyword>
<dbReference type="Pfam" id="PF13426">
    <property type="entry name" value="PAS_9"/>
    <property type="match status" value="1"/>
</dbReference>
<feature type="domain" description="EAL" evidence="4">
    <location>
        <begin position="480"/>
        <end position="733"/>
    </location>
</feature>
<dbReference type="InterPro" id="IPR001610">
    <property type="entry name" value="PAC"/>
</dbReference>
<evidence type="ECO:0000256" key="1">
    <source>
        <dbReference type="SAM" id="Phobius"/>
    </source>
</evidence>
<dbReference type="InterPro" id="IPR043128">
    <property type="entry name" value="Rev_trsase/Diguanyl_cyclase"/>
</dbReference>
<comment type="caution">
    <text evidence="6">The sequence shown here is derived from an EMBL/GenBank/DDBJ whole genome shotgun (WGS) entry which is preliminary data.</text>
</comment>
<dbReference type="PROSITE" id="PS50883">
    <property type="entry name" value="EAL"/>
    <property type="match status" value="1"/>
</dbReference>
<feature type="transmembrane region" description="Helical" evidence="1">
    <location>
        <begin position="12"/>
        <end position="31"/>
    </location>
</feature>
<dbReference type="Pfam" id="PF08447">
    <property type="entry name" value="PAS_3"/>
    <property type="match status" value="1"/>
</dbReference>
<evidence type="ECO:0000259" key="4">
    <source>
        <dbReference type="PROSITE" id="PS50883"/>
    </source>
</evidence>
<dbReference type="FunFam" id="3.30.70.270:FF:000001">
    <property type="entry name" value="Diguanylate cyclase domain protein"/>
    <property type="match status" value="1"/>
</dbReference>
<feature type="domain" description="GGDEF" evidence="5">
    <location>
        <begin position="339"/>
        <end position="471"/>
    </location>
</feature>
<evidence type="ECO:0000313" key="6">
    <source>
        <dbReference type="EMBL" id="RVT57811.1"/>
    </source>
</evidence>
<dbReference type="InterPro" id="IPR013655">
    <property type="entry name" value="PAS_fold_3"/>
</dbReference>
<dbReference type="SUPFAM" id="SSF55073">
    <property type="entry name" value="Nucleotide cyclase"/>
    <property type="match status" value="1"/>
</dbReference>
<dbReference type="CDD" id="cd01949">
    <property type="entry name" value="GGDEF"/>
    <property type="match status" value="1"/>
</dbReference>
<dbReference type="PROSITE" id="PS50113">
    <property type="entry name" value="PAC"/>
    <property type="match status" value="1"/>
</dbReference>
<name>A0A3S2W1C5_9BACI</name>
<dbReference type="SUPFAM" id="SSF55785">
    <property type="entry name" value="PYP-like sensor domain (PAS domain)"/>
    <property type="match status" value="2"/>
</dbReference>